<dbReference type="Proteomes" id="UP000516160">
    <property type="component" value="Chromosome"/>
</dbReference>
<proteinExistence type="predicted"/>
<dbReference type="SUPFAM" id="SSF54913">
    <property type="entry name" value="GlnB-like"/>
    <property type="match status" value="1"/>
</dbReference>
<name>A0A7G9W5U0_ALKCA</name>
<evidence type="ECO:0000313" key="2">
    <source>
        <dbReference type="Proteomes" id="UP000516160"/>
    </source>
</evidence>
<keyword evidence="1" id="KW-0675">Receptor</keyword>
<dbReference type="InterPro" id="IPR011322">
    <property type="entry name" value="N-reg_PII-like_a/b"/>
</dbReference>
<organism evidence="1 2">
    <name type="scientific">Alkalicella caledoniensis</name>
    <dbReference type="NCBI Taxonomy" id="2731377"/>
    <lineage>
        <taxon>Bacteria</taxon>
        <taxon>Bacillati</taxon>
        <taxon>Bacillota</taxon>
        <taxon>Clostridia</taxon>
        <taxon>Eubacteriales</taxon>
        <taxon>Proteinivoracaceae</taxon>
        <taxon>Alkalicella</taxon>
    </lineage>
</organism>
<accession>A0A7G9W5U0</accession>
<dbReference type="Gene3D" id="3.30.70.120">
    <property type="match status" value="1"/>
</dbReference>
<protein>
    <submittedName>
        <fullName evidence="1">Cyclic-di-AMP receptor</fullName>
    </submittedName>
</protein>
<gene>
    <name evidence="1" type="ORF">HYG86_04315</name>
</gene>
<dbReference type="PANTHER" id="PTHR38456:SF1">
    <property type="entry name" value="CYCLIC DI-AMP RECEPTOR A"/>
    <property type="match status" value="1"/>
</dbReference>
<evidence type="ECO:0000313" key="1">
    <source>
        <dbReference type="EMBL" id="QNO14052.1"/>
    </source>
</evidence>
<dbReference type="KEGG" id="acae:HYG86_04315"/>
<dbReference type="EMBL" id="CP058559">
    <property type="protein sequence ID" value="QNO14052.1"/>
    <property type="molecule type" value="Genomic_DNA"/>
</dbReference>
<sequence>MKLIIAILQSRDFANLRNDLMEKGYPVTLLSSSGGFLKGGNSTVLIGIEEKEVPSVLEIIETNCQRRAKVNTPPTMGNLKSGSEIPVEVAVGGATVFVIDVDQFIKM</sequence>
<reference evidence="1 2" key="1">
    <citation type="submission" date="2020-07" db="EMBL/GenBank/DDBJ databases">
        <title>Alkalicella. sp. LB2 genome.</title>
        <authorList>
            <person name="Postec A."/>
            <person name="Quemeneur M."/>
        </authorList>
    </citation>
    <scope>NUCLEOTIDE SEQUENCE [LARGE SCALE GENOMIC DNA]</scope>
    <source>
        <strain evidence="1 2">LB2</strain>
    </source>
</reference>
<dbReference type="RefSeq" id="WP_213167715.1">
    <property type="nucleotide sequence ID" value="NZ_CP058559.1"/>
</dbReference>
<keyword evidence="2" id="KW-1185">Reference proteome</keyword>
<dbReference type="InterPro" id="IPR010375">
    <property type="entry name" value="CdAMP_rec"/>
</dbReference>
<dbReference type="AlphaFoldDB" id="A0A7G9W5U0"/>
<dbReference type="Pfam" id="PF06153">
    <property type="entry name" value="CdAMP_rec"/>
    <property type="match status" value="1"/>
</dbReference>
<dbReference type="PANTHER" id="PTHR38456">
    <property type="entry name" value="CYCLIC DI-AMP RECEPTOR A"/>
    <property type="match status" value="1"/>
</dbReference>
<dbReference type="InterPro" id="IPR015867">
    <property type="entry name" value="N-reg_PII/ATP_PRibTrfase_C"/>
</dbReference>